<feature type="domain" description="Transposase IS801/IS1294" evidence="2">
    <location>
        <begin position="37"/>
        <end position="234"/>
    </location>
</feature>
<accession>A0A7D9D364</accession>
<dbReference type="InterPro" id="IPR007069">
    <property type="entry name" value="Transposase_32"/>
</dbReference>
<dbReference type="AlphaFoldDB" id="A0A7D9D364"/>
<dbReference type="GO" id="GO:0003677">
    <property type="term" value="F:DNA binding"/>
    <property type="evidence" value="ECO:0007669"/>
    <property type="project" value="InterPro"/>
</dbReference>
<gene>
    <name evidence="3" type="ORF">JTBM06_V1_280009</name>
</gene>
<feature type="region of interest" description="Disordered" evidence="1">
    <location>
        <begin position="1"/>
        <end position="20"/>
    </location>
</feature>
<dbReference type="EMBL" id="LR633967">
    <property type="protein sequence ID" value="VUX56094.1"/>
    <property type="molecule type" value="Genomic_DNA"/>
</dbReference>
<evidence type="ECO:0000313" key="3">
    <source>
        <dbReference type="EMBL" id="VUX56094.1"/>
    </source>
</evidence>
<name>A0A7D9D364_9GAMM</name>
<organism evidence="3">
    <name type="scientific">uncultured Woeseiaceae bacterium</name>
    <dbReference type="NCBI Taxonomy" id="1983305"/>
    <lineage>
        <taxon>Bacteria</taxon>
        <taxon>Pseudomonadati</taxon>
        <taxon>Pseudomonadota</taxon>
        <taxon>Gammaproteobacteria</taxon>
        <taxon>Woeseiales</taxon>
        <taxon>Woeseiaceae</taxon>
        <taxon>environmental samples</taxon>
    </lineage>
</organism>
<dbReference type="GO" id="GO:0004803">
    <property type="term" value="F:transposase activity"/>
    <property type="evidence" value="ECO:0007669"/>
    <property type="project" value="InterPro"/>
</dbReference>
<sequence>MRTPCQVSPPRGANTQSAGKEKADLVLDAFESTAHTGAVTLIQRFGSALNLNIHFHMLFLDGVYVGATGSSARFRRVKAPTSAELTQLTHTIAHRLARYLERQGLLERDAEHSYLALEGLDEDPMDQLRGHSITYRIAVGPQQGRKVFTLQTLPDERDADDTPTVGTVARFSLHAGVAAKADQRDKLERLCRYVTRPAIAEQRLSLTNQGKVRYELKTPYRDGTTHIIFEPVDFSLNWPPSMTGCEPKPDPNFIGFLSA</sequence>
<evidence type="ECO:0000256" key="1">
    <source>
        <dbReference type="SAM" id="MobiDB-lite"/>
    </source>
</evidence>
<dbReference type="Pfam" id="PF04986">
    <property type="entry name" value="Y2_Tnp"/>
    <property type="match status" value="1"/>
</dbReference>
<proteinExistence type="predicted"/>
<protein>
    <submittedName>
        <fullName evidence="3">Transposase</fullName>
    </submittedName>
</protein>
<reference evidence="3" key="1">
    <citation type="submission" date="2019-07" db="EMBL/GenBank/DDBJ databases">
        <authorList>
            <person name="Weber M."/>
            <person name="Kostadinov I."/>
            <person name="Kostadinov D I."/>
        </authorList>
    </citation>
    <scope>NUCLEOTIDE SEQUENCE</scope>
    <source>
        <strain evidence="3">Gfbio:sag-sample-m06:053724c1-46a9-4a36-b237-ea2bf867836b</strain>
    </source>
</reference>
<dbReference type="GO" id="GO:0006313">
    <property type="term" value="P:DNA transposition"/>
    <property type="evidence" value="ECO:0007669"/>
    <property type="project" value="InterPro"/>
</dbReference>
<evidence type="ECO:0000259" key="2">
    <source>
        <dbReference type="Pfam" id="PF04986"/>
    </source>
</evidence>